<dbReference type="EMBL" id="JBHTIU010000106">
    <property type="protein sequence ID" value="MFD0872336.1"/>
    <property type="molecule type" value="Genomic_DNA"/>
</dbReference>
<dbReference type="InterPro" id="IPR002364">
    <property type="entry name" value="Quin_OxRdtase/zeta-crystal_CS"/>
</dbReference>
<dbReference type="PANTHER" id="PTHR48106:SF13">
    <property type="entry name" value="QUINONE OXIDOREDUCTASE-RELATED"/>
    <property type="match status" value="1"/>
</dbReference>
<accession>A0ABW3DHN3</accession>
<gene>
    <name evidence="4" type="ORF">ACFQ03_24755</name>
</gene>
<dbReference type="InterPro" id="IPR011032">
    <property type="entry name" value="GroES-like_sf"/>
</dbReference>
<evidence type="ECO:0000256" key="2">
    <source>
        <dbReference type="ARBA" id="ARBA00023002"/>
    </source>
</evidence>
<dbReference type="InterPro" id="IPR013149">
    <property type="entry name" value="ADH-like_C"/>
</dbReference>
<name>A0ABW3DHN3_9BACL</name>
<dbReference type="Pfam" id="PF08240">
    <property type="entry name" value="ADH_N"/>
    <property type="match status" value="1"/>
</dbReference>
<dbReference type="InterPro" id="IPR036291">
    <property type="entry name" value="NAD(P)-bd_dom_sf"/>
</dbReference>
<dbReference type="Gene3D" id="3.90.180.10">
    <property type="entry name" value="Medium-chain alcohol dehydrogenases, catalytic domain"/>
    <property type="match status" value="1"/>
</dbReference>
<sequence length="334" mass="36095">MMKMKAIRIHSYGGPEVMQLEELPMPVPGPGRALVRVQAASVNFLDVQHRRGDLVNQAFYKKEGAVEYKLPATIGSQCVGIVESLGPGDSPVQVGDRVICGGGSGTYATHVIAPVQRLIPVPDELRLEHAAAGLTQGFLAYALTHAAYPVKPGDWCLIHAAAGGIGLLLCQMAKLRGGKVIGVTSSEDKAHSVREAGAGEVIISTQADIAKEARRITGGRGVNVVYDGVGRDTFEASLDSLAPRGYLEIFGQASGFIPPFDLMLLQEKGSLYINRFSGLYFMKEWHSYLPKFLDWIREGRLSVKVGRTYSLADAVKAHIAFEQRQVTGRVLLIP</sequence>
<keyword evidence="2" id="KW-0560">Oxidoreductase</keyword>
<dbReference type="Proteomes" id="UP001597120">
    <property type="component" value="Unassembled WGS sequence"/>
</dbReference>
<dbReference type="PROSITE" id="PS01162">
    <property type="entry name" value="QOR_ZETA_CRYSTAL"/>
    <property type="match status" value="1"/>
</dbReference>
<comment type="caution">
    <text evidence="4">The sequence shown here is derived from an EMBL/GenBank/DDBJ whole genome shotgun (WGS) entry which is preliminary data.</text>
</comment>
<reference evidence="5" key="1">
    <citation type="journal article" date="2019" name="Int. J. Syst. Evol. Microbiol.">
        <title>The Global Catalogue of Microorganisms (GCM) 10K type strain sequencing project: providing services to taxonomists for standard genome sequencing and annotation.</title>
        <authorList>
            <consortium name="The Broad Institute Genomics Platform"/>
            <consortium name="The Broad Institute Genome Sequencing Center for Infectious Disease"/>
            <person name="Wu L."/>
            <person name="Ma J."/>
        </authorList>
    </citation>
    <scope>NUCLEOTIDE SEQUENCE [LARGE SCALE GENOMIC DNA]</scope>
    <source>
        <strain evidence="5">CCUG 57263</strain>
    </source>
</reference>
<dbReference type="InterPro" id="IPR020843">
    <property type="entry name" value="ER"/>
</dbReference>
<keyword evidence="5" id="KW-1185">Reference proteome</keyword>
<dbReference type="SUPFAM" id="SSF50129">
    <property type="entry name" value="GroES-like"/>
    <property type="match status" value="1"/>
</dbReference>
<proteinExistence type="predicted"/>
<dbReference type="InterPro" id="IPR047618">
    <property type="entry name" value="QOR-like"/>
</dbReference>
<evidence type="ECO:0000313" key="4">
    <source>
        <dbReference type="EMBL" id="MFD0872336.1"/>
    </source>
</evidence>
<evidence type="ECO:0000259" key="3">
    <source>
        <dbReference type="SMART" id="SM00829"/>
    </source>
</evidence>
<dbReference type="CDD" id="cd05286">
    <property type="entry name" value="QOR2"/>
    <property type="match status" value="1"/>
</dbReference>
<dbReference type="PANTHER" id="PTHR48106">
    <property type="entry name" value="QUINONE OXIDOREDUCTASE PIG3-RELATED"/>
    <property type="match status" value="1"/>
</dbReference>
<keyword evidence="1" id="KW-0521">NADP</keyword>
<dbReference type="InterPro" id="IPR013154">
    <property type="entry name" value="ADH-like_N"/>
</dbReference>
<dbReference type="SUPFAM" id="SSF51735">
    <property type="entry name" value="NAD(P)-binding Rossmann-fold domains"/>
    <property type="match status" value="1"/>
</dbReference>
<dbReference type="Gene3D" id="3.40.50.720">
    <property type="entry name" value="NAD(P)-binding Rossmann-like Domain"/>
    <property type="match status" value="1"/>
</dbReference>
<feature type="domain" description="Enoyl reductase (ER)" evidence="3">
    <location>
        <begin position="13"/>
        <end position="332"/>
    </location>
</feature>
<organism evidence="4 5">
    <name type="scientific">Paenibacillus residui</name>
    <dbReference type="NCBI Taxonomy" id="629724"/>
    <lineage>
        <taxon>Bacteria</taxon>
        <taxon>Bacillati</taxon>
        <taxon>Bacillota</taxon>
        <taxon>Bacilli</taxon>
        <taxon>Bacillales</taxon>
        <taxon>Paenibacillaceae</taxon>
        <taxon>Paenibacillus</taxon>
    </lineage>
</organism>
<dbReference type="SMART" id="SM00829">
    <property type="entry name" value="PKS_ER"/>
    <property type="match status" value="1"/>
</dbReference>
<protein>
    <submittedName>
        <fullName evidence="4">Quinone oxidoreductase family protein</fullName>
    </submittedName>
</protein>
<dbReference type="RefSeq" id="WP_379291667.1">
    <property type="nucleotide sequence ID" value="NZ_JBHTIU010000106.1"/>
</dbReference>
<evidence type="ECO:0000313" key="5">
    <source>
        <dbReference type="Proteomes" id="UP001597120"/>
    </source>
</evidence>
<evidence type="ECO:0000256" key="1">
    <source>
        <dbReference type="ARBA" id="ARBA00022857"/>
    </source>
</evidence>
<dbReference type="Pfam" id="PF00107">
    <property type="entry name" value="ADH_zinc_N"/>
    <property type="match status" value="1"/>
</dbReference>